<dbReference type="InterPro" id="IPR043195">
    <property type="entry name" value="TTC12"/>
</dbReference>
<protein>
    <submittedName>
        <fullName evidence="3">Hsp70-Hsp90 organizing protein 1-like</fullName>
    </submittedName>
</protein>
<keyword evidence="1" id="KW-0802">TPR repeat</keyword>
<dbReference type="InterPro" id="IPR011990">
    <property type="entry name" value="TPR-like_helical_dom_sf"/>
</dbReference>
<name>A0AAJ7CF59_CEPCN</name>
<gene>
    <name evidence="3" type="primary">LOC107274574</name>
</gene>
<proteinExistence type="predicted"/>
<dbReference type="InterPro" id="IPR019734">
    <property type="entry name" value="TPR_rpt"/>
</dbReference>
<dbReference type="KEGG" id="ccin:107274574"/>
<dbReference type="Proteomes" id="UP000694920">
    <property type="component" value="Unplaced"/>
</dbReference>
<evidence type="ECO:0000256" key="1">
    <source>
        <dbReference type="PROSITE-ProRule" id="PRU00339"/>
    </source>
</evidence>
<keyword evidence="2" id="KW-1185">Reference proteome</keyword>
<reference evidence="3" key="1">
    <citation type="submission" date="2025-08" db="UniProtKB">
        <authorList>
            <consortium name="RefSeq"/>
        </authorList>
    </citation>
    <scope>IDENTIFICATION</scope>
</reference>
<dbReference type="SUPFAM" id="SSF48452">
    <property type="entry name" value="TPR-like"/>
    <property type="match status" value="1"/>
</dbReference>
<dbReference type="GeneID" id="107274574"/>
<feature type="repeat" description="TPR" evidence="1">
    <location>
        <begin position="175"/>
        <end position="208"/>
    </location>
</feature>
<dbReference type="GO" id="GO:0070286">
    <property type="term" value="P:axonemal dynein complex assembly"/>
    <property type="evidence" value="ECO:0007669"/>
    <property type="project" value="TreeGrafter"/>
</dbReference>
<dbReference type="AlphaFoldDB" id="A0AAJ7CF59"/>
<organism evidence="2 3">
    <name type="scientific">Cephus cinctus</name>
    <name type="common">Wheat stem sawfly</name>
    <dbReference type="NCBI Taxonomy" id="211228"/>
    <lineage>
        <taxon>Eukaryota</taxon>
        <taxon>Metazoa</taxon>
        <taxon>Ecdysozoa</taxon>
        <taxon>Arthropoda</taxon>
        <taxon>Hexapoda</taxon>
        <taxon>Insecta</taxon>
        <taxon>Pterygota</taxon>
        <taxon>Neoptera</taxon>
        <taxon>Endopterygota</taxon>
        <taxon>Hymenoptera</taxon>
        <taxon>Cephoidea</taxon>
        <taxon>Cephidae</taxon>
        <taxon>Cephus</taxon>
    </lineage>
</organism>
<dbReference type="PROSITE" id="PS50005">
    <property type="entry name" value="TPR"/>
    <property type="match status" value="2"/>
</dbReference>
<dbReference type="GO" id="GO:0007288">
    <property type="term" value="P:sperm axoneme assembly"/>
    <property type="evidence" value="ECO:0007669"/>
    <property type="project" value="TreeGrafter"/>
</dbReference>
<feature type="repeat" description="TPR" evidence="1">
    <location>
        <begin position="141"/>
        <end position="174"/>
    </location>
</feature>
<dbReference type="GO" id="GO:0005813">
    <property type="term" value="C:centrosome"/>
    <property type="evidence" value="ECO:0007669"/>
    <property type="project" value="TreeGrafter"/>
</dbReference>
<dbReference type="PANTHER" id="PTHR46540">
    <property type="entry name" value="TETRATRICOPEPTIDE REPEAT PROTEIN 12"/>
    <property type="match status" value="1"/>
</dbReference>
<dbReference type="SMART" id="SM00028">
    <property type="entry name" value="TPR"/>
    <property type="match status" value="3"/>
</dbReference>
<accession>A0AAJ7CF59</accession>
<dbReference type="PANTHER" id="PTHR46540:SF1">
    <property type="entry name" value="TETRATRICOPEPTIDE REPEAT PROTEIN 12"/>
    <property type="match status" value="1"/>
</dbReference>
<evidence type="ECO:0000313" key="3">
    <source>
        <dbReference type="RefSeq" id="XP_015609325.1"/>
    </source>
</evidence>
<evidence type="ECO:0000313" key="2">
    <source>
        <dbReference type="Proteomes" id="UP000694920"/>
    </source>
</evidence>
<sequence length="262" mass="30389">MEDDRCNRRRETDVKLLDVGKEKNILDNLTIDKNVTEEEFENFMHRVTEIDKIVKKLASSDPMDQEQGKFMADGILDGQSKREMSGLDDLRVITNRTVINKIAKADNQPDGQVTEKGAFMRSMEKDAKERAEDRKVRNERAETFRRIANGAFEVKNYVKAITYYSKALEQRKDSILLWNKRALTYMELGLFDNALQDYEWTLRLNDSNLMALLNSAKCQERLRNRGRSKELIELAKKRNPNKLKAIEKFGMELIGKSVESEG</sequence>
<dbReference type="RefSeq" id="XP_015609325.1">
    <property type="nucleotide sequence ID" value="XM_015753839.2"/>
</dbReference>
<dbReference type="GO" id="GO:0005737">
    <property type="term" value="C:cytoplasm"/>
    <property type="evidence" value="ECO:0007669"/>
    <property type="project" value="TreeGrafter"/>
</dbReference>
<dbReference type="Gene3D" id="1.25.40.10">
    <property type="entry name" value="Tetratricopeptide repeat domain"/>
    <property type="match status" value="1"/>
</dbReference>